<evidence type="ECO:0000259" key="2">
    <source>
        <dbReference type="PROSITE" id="PS50943"/>
    </source>
</evidence>
<dbReference type="EMBL" id="UOEE01000061">
    <property type="protein sequence ID" value="VAV88297.1"/>
    <property type="molecule type" value="Genomic_DNA"/>
</dbReference>
<dbReference type="PROSITE" id="PS50943">
    <property type="entry name" value="HTH_CROC1"/>
    <property type="match status" value="1"/>
</dbReference>
<dbReference type="Pfam" id="PF01381">
    <property type="entry name" value="HTH_3"/>
    <property type="match status" value="1"/>
</dbReference>
<sequence length="109" mass="12614">MEIRFANPIHPGEMLREEFMEPLKLSAGKLAKAIGVPRTRIERLVREETNLSLDTAVRLSRYFKLSEGFWMRMQTSYELDCLHANKKRLAALDKIEPLERPDLEGQEAA</sequence>
<evidence type="ECO:0000313" key="3">
    <source>
        <dbReference type="EMBL" id="VAV88297.1"/>
    </source>
</evidence>
<dbReference type="SUPFAM" id="SSF47413">
    <property type="entry name" value="lambda repressor-like DNA-binding domains"/>
    <property type="match status" value="1"/>
</dbReference>
<dbReference type="CDD" id="cd00093">
    <property type="entry name" value="HTH_XRE"/>
    <property type="match status" value="1"/>
</dbReference>
<accession>A0A3B0R9X4</accession>
<proteinExistence type="predicted"/>
<gene>
    <name evidence="3" type="ORF">MNBD_ALPHA06-439</name>
</gene>
<reference evidence="3" key="1">
    <citation type="submission" date="2018-06" db="EMBL/GenBank/DDBJ databases">
        <authorList>
            <person name="Zhirakovskaya E."/>
        </authorList>
    </citation>
    <scope>NUCLEOTIDE SEQUENCE</scope>
</reference>
<dbReference type="GO" id="GO:0003677">
    <property type="term" value="F:DNA binding"/>
    <property type="evidence" value="ECO:0007669"/>
    <property type="project" value="UniProtKB-KW"/>
</dbReference>
<dbReference type="SMART" id="SM00530">
    <property type="entry name" value="HTH_XRE"/>
    <property type="match status" value="1"/>
</dbReference>
<feature type="domain" description="HTH cro/C1-type" evidence="2">
    <location>
        <begin position="15"/>
        <end position="70"/>
    </location>
</feature>
<keyword evidence="1" id="KW-0238">DNA-binding</keyword>
<evidence type="ECO:0000256" key="1">
    <source>
        <dbReference type="ARBA" id="ARBA00023125"/>
    </source>
</evidence>
<dbReference type="PANTHER" id="PTHR36924:SF1">
    <property type="entry name" value="ANTITOXIN HIGA-1"/>
    <property type="match status" value="1"/>
</dbReference>
<dbReference type="AlphaFoldDB" id="A0A3B0R9X4"/>
<dbReference type="InterPro" id="IPR010982">
    <property type="entry name" value="Lambda_DNA-bd_dom_sf"/>
</dbReference>
<organism evidence="3">
    <name type="scientific">hydrothermal vent metagenome</name>
    <dbReference type="NCBI Taxonomy" id="652676"/>
    <lineage>
        <taxon>unclassified sequences</taxon>
        <taxon>metagenomes</taxon>
        <taxon>ecological metagenomes</taxon>
    </lineage>
</organism>
<dbReference type="Gene3D" id="1.10.260.40">
    <property type="entry name" value="lambda repressor-like DNA-binding domains"/>
    <property type="match status" value="1"/>
</dbReference>
<protein>
    <submittedName>
        <fullName evidence="3">Antitoxin HigA</fullName>
    </submittedName>
</protein>
<dbReference type="PANTHER" id="PTHR36924">
    <property type="entry name" value="ANTITOXIN HIGA-1"/>
    <property type="match status" value="1"/>
</dbReference>
<dbReference type="NCBIfam" id="TIGR02607">
    <property type="entry name" value="antidote_HigA"/>
    <property type="match status" value="1"/>
</dbReference>
<dbReference type="InterPro" id="IPR001387">
    <property type="entry name" value="Cro/C1-type_HTH"/>
</dbReference>
<dbReference type="InterPro" id="IPR013430">
    <property type="entry name" value="Toxin_antidote_HigA"/>
</dbReference>
<name>A0A3B0R9X4_9ZZZZ</name>